<evidence type="ECO:0000256" key="1">
    <source>
        <dbReference type="SAM" id="MobiDB-lite"/>
    </source>
</evidence>
<feature type="region of interest" description="Disordered" evidence="1">
    <location>
        <begin position="80"/>
        <end position="114"/>
    </location>
</feature>
<accession>A0A7J6NUE9</accession>
<feature type="region of interest" description="Disordered" evidence="1">
    <location>
        <begin position="172"/>
        <end position="197"/>
    </location>
</feature>
<evidence type="ECO:0000313" key="3">
    <source>
        <dbReference type="Proteomes" id="UP000541610"/>
    </source>
</evidence>
<gene>
    <name evidence="2" type="ORF">FOZ60_003855</name>
</gene>
<proteinExistence type="predicted"/>
<dbReference type="OrthoDB" id="10289903at2759"/>
<sequence>MAEEGSSREWYLSEELTQEILDAAAARYKCAQRRFPEDRILRVGYGRLPPESRRAVEGDTRSQRGTEAVEAMMVDVARDRSGPKIPGATLSHVSRGPKEHEAGETLMPVSGRGSSVSMVEVRNITEVVAEKKERVDSPSPPQSGNRSIRREPSTLDTDLPLGLLEAYEKPSSFSHSLAGQPGHRWNRRYTPGTSVHERRQIGSAVNLKRRVMACNSRLFPTIFHDR</sequence>
<reference evidence="2 3" key="1">
    <citation type="submission" date="2020-04" db="EMBL/GenBank/DDBJ databases">
        <title>Perkinsus olseni comparative genomics.</title>
        <authorList>
            <person name="Bogema D.R."/>
        </authorList>
    </citation>
    <scope>NUCLEOTIDE SEQUENCE [LARGE SCALE GENOMIC DNA]</scope>
    <source>
        <strain evidence="2">00978-12</strain>
    </source>
</reference>
<dbReference type="Proteomes" id="UP000541610">
    <property type="component" value="Unassembled WGS sequence"/>
</dbReference>
<name>A0A7J6NUE9_PEROL</name>
<organism evidence="2 3">
    <name type="scientific">Perkinsus olseni</name>
    <name type="common">Perkinsus atlanticus</name>
    <dbReference type="NCBI Taxonomy" id="32597"/>
    <lineage>
        <taxon>Eukaryota</taxon>
        <taxon>Sar</taxon>
        <taxon>Alveolata</taxon>
        <taxon>Perkinsozoa</taxon>
        <taxon>Perkinsea</taxon>
        <taxon>Perkinsida</taxon>
        <taxon>Perkinsidae</taxon>
        <taxon>Perkinsus</taxon>
    </lineage>
</organism>
<feature type="region of interest" description="Disordered" evidence="1">
    <location>
        <begin position="129"/>
        <end position="155"/>
    </location>
</feature>
<dbReference type="EMBL" id="JABANP010000184">
    <property type="protein sequence ID" value="KAF4687489.1"/>
    <property type="molecule type" value="Genomic_DNA"/>
</dbReference>
<evidence type="ECO:0000313" key="2">
    <source>
        <dbReference type="EMBL" id="KAF4687489.1"/>
    </source>
</evidence>
<comment type="caution">
    <text evidence="2">The sequence shown here is derived from an EMBL/GenBank/DDBJ whole genome shotgun (WGS) entry which is preliminary data.</text>
</comment>
<dbReference type="AlphaFoldDB" id="A0A7J6NUE9"/>
<protein>
    <submittedName>
        <fullName evidence="2">Uncharacterized protein</fullName>
    </submittedName>
</protein>